<organism evidence="2 3">
    <name type="scientific">Delitschia confertaspora ATCC 74209</name>
    <dbReference type="NCBI Taxonomy" id="1513339"/>
    <lineage>
        <taxon>Eukaryota</taxon>
        <taxon>Fungi</taxon>
        <taxon>Dikarya</taxon>
        <taxon>Ascomycota</taxon>
        <taxon>Pezizomycotina</taxon>
        <taxon>Dothideomycetes</taxon>
        <taxon>Pleosporomycetidae</taxon>
        <taxon>Pleosporales</taxon>
        <taxon>Delitschiaceae</taxon>
        <taxon>Delitschia</taxon>
    </lineage>
</organism>
<accession>A0A9P4MSU1</accession>
<sequence length="233" mass="26569">MCWINFSPTKKARPPPSHVHSSSSIEEIVRIKPRRRRRARIIAPSVTVCSEPSSISHDDHHNHFHPPHYPVYPHHLQPSHHIDHHWHPLRLHGHGVKIAHPLPPPPPPPSPCPEKDREVRIQFSHETRTARISSEPQPRYRTVIATPISVGRPTTSEVIRASTREALREVKVHSGSKGGRLRRVAGYEILSTQVPWSWDCVSSGGENGQKWKPRTRTSHPKYPPFGSPGRWIK</sequence>
<keyword evidence="3" id="KW-1185">Reference proteome</keyword>
<comment type="caution">
    <text evidence="2">The sequence shown here is derived from an EMBL/GenBank/DDBJ whole genome shotgun (WGS) entry which is preliminary data.</text>
</comment>
<proteinExistence type="predicted"/>
<evidence type="ECO:0000313" key="3">
    <source>
        <dbReference type="Proteomes" id="UP000799536"/>
    </source>
</evidence>
<name>A0A9P4MSU1_9PLEO</name>
<dbReference type="Proteomes" id="UP000799536">
    <property type="component" value="Unassembled WGS sequence"/>
</dbReference>
<reference evidence="2" key="1">
    <citation type="journal article" date="2020" name="Stud. Mycol.">
        <title>101 Dothideomycetes genomes: a test case for predicting lifestyles and emergence of pathogens.</title>
        <authorList>
            <person name="Haridas S."/>
            <person name="Albert R."/>
            <person name="Binder M."/>
            <person name="Bloem J."/>
            <person name="Labutti K."/>
            <person name="Salamov A."/>
            <person name="Andreopoulos B."/>
            <person name="Baker S."/>
            <person name="Barry K."/>
            <person name="Bills G."/>
            <person name="Bluhm B."/>
            <person name="Cannon C."/>
            <person name="Castanera R."/>
            <person name="Culley D."/>
            <person name="Daum C."/>
            <person name="Ezra D."/>
            <person name="Gonzalez J."/>
            <person name="Henrissat B."/>
            <person name="Kuo A."/>
            <person name="Liang C."/>
            <person name="Lipzen A."/>
            <person name="Lutzoni F."/>
            <person name="Magnuson J."/>
            <person name="Mondo S."/>
            <person name="Nolan M."/>
            <person name="Ohm R."/>
            <person name="Pangilinan J."/>
            <person name="Park H.-J."/>
            <person name="Ramirez L."/>
            <person name="Alfaro M."/>
            <person name="Sun H."/>
            <person name="Tritt A."/>
            <person name="Yoshinaga Y."/>
            <person name="Zwiers L.-H."/>
            <person name="Turgeon B."/>
            <person name="Goodwin S."/>
            <person name="Spatafora J."/>
            <person name="Crous P."/>
            <person name="Grigoriev I."/>
        </authorList>
    </citation>
    <scope>NUCLEOTIDE SEQUENCE</scope>
    <source>
        <strain evidence="2">ATCC 74209</strain>
    </source>
</reference>
<protein>
    <submittedName>
        <fullName evidence="2">Uncharacterized protein</fullName>
    </submittedName>
</protein>
<evidence type="ECO:0000256" key="1">
    <source>
        <dbReference type="SAM" id="MobiDB-lite"/>
    </source>
</evidence>
<dbReference type="EMBL" id="ML994148">
    <property type="protein sequence ID" value="KAF2198383.1"/>
    <property type="molecule type" value="Genomic_DNA"/>
</dbReference>
<gene>
    <name evidence="2" type="ORF">GQ43DRAFT_163946</name>
</gene>
<evidence type="ECO:0000313" key="2">
    <source>
        <dbReference type="EMBL" id="KAF2198383.1"/>
    </source>
</evidence>
<dbReference type="AlphaFoldDB" id="A0A9P4MSU1"/>
<dbReference type="OrthoDB" id="3797508at2759"/>
<feature type="region of interest" description="Disordered" evidence="1">
    <location>
        <begin position="205"/>
        <end position="233"/>
    </location>
</feature>